<evidence type="ECO:0000313" key="3">
    <source>
        <dbReference type="Proteomes" id="UP001056132"/>
    </source>
</evidence>
<organism evidence="1 3">
    <name type="scientific">Cupriavidus campinensis</name>
    <dbReference type="NCBI Taxonomy" id="151783"/>
    <lineage>
        <taxon>Bacteria</taxon>
        <taxon>Pseudomonadati</taxon>
        <taxon>Pseudomonadota</taxon>
        <taxon>Betaproteobacteria</taxon>
        <taxon>Burkholderiales</taxon>
        <taxon>Burkholderiaceae</taxon>
        <taxon>Cupriavidus</taxon>
    </lineage>
</organism>
<dbReference type="EMBL" id="CP097330">
    <property type="protein sequence ID" value="URF02984.1"/>
    <property type="molecule type" value="Genomic_DNA"/>
</dbReference>
<sequence length="69" mass="8109">MKYLAGAIAFAVVVLAFMFRYEYHGPLGTDRVNRWTGERTVFCDLGPNSRWLTQDACIEQIELPWNRQW</sequence>
<name>A0AAE9L159_9BURK</name>
<gene>
    <name evidence="2" type="ORF">M5D45_06610</name>
    <name evidence="1" type="ORF">M5D45_10495</name>
</gene>
<dbReference type="Proteomes" id="UP001056132">
    <property type="component" value="Chromosome 1"/>
</dbReference>
<evidence type="ECO:0000313" key="2">
    <source>
        <dbReference type="EMBL" id="URF05471.1"/>
    </source>
</evidence>
<protein>
    <submittedName>
        <fullName evidence="1">Uncharacterized protein</fullName>
    </submittedName>
</protein>
<dbReference type="AlphaFoldDB" id="A0AAE9L159"/>
<dbReference type="KEGG" id="ccam:M5D45_10495"/>
<reference evidence="1" key="2">
    <citation type="submission" date="2022-05" db="EMBL/GenBank/DDBJ databases">
        <authorList>
            <person name="Kunte H.-J."/>
        </authorList>
    </citation>
    <scope>NUCLEOTIDE SEQUENCE</scope>
    <source>
        <strain evidence="1">G5</strain>
    </source>
</reference>
<evidence type="ECO:0000313" key="1">
    <source>
        <dbReference type="EMBL" id="URF02984.1"/>
    </source>
</evidence>
<reference evidence="1" key="1">
    <citation type="journal article" date="2022" name="Microbiol. Resour. Announc.">
        <title>Genome Sequence of Cupriavidus campinensis Strain G5, a Member of a Bacterial Consortium Capable of Polyethylene Degradation.</title>
        <authorList>
            <person name="Schneider B."/>
            <person name="Pfeiffer F."/>
            <person name="Dyall-Smith M."/>
            <person name="Kunte H.J."/>
        </authorList>
    </citation>
    <scope>NUCLEOTIDE SEQUENCE</scope>
    <source>
        <strain evidence="1">G5</strain>
    </source>
</reference>
<proteinExistence type="predicted"/>
<accession>A0AAE9L159</accession>
<dbReference type="KEGG" id="ccam:M5D45_06610"/>
<dbReference type="RefSeq" id="WP_250024626.1">
    <property type="nucleotide sequence ID" value="NZ_CP097330.1"/>
</dbReference>
<dbReference type="EMBL" id="CP097330">
    <property type="protein sequence ID" value="URF05471.1"/>
    <property type="molecule type" value="Genomic_DNA"/>
</dbReference>